<sequence length="203" mass="22332">MGDKRQNDGLQPGPCPIVNGEPQCPPPTEINVIKAKRVYEECVHTQTKEIDIEVAIVPAHEQLTAECGDVTVLTLHCQKLDGNVVKVTAELEVTTIVNETTGTGTMQIEKLFFMERAGEPELSPQCHIYPECLLCFVSDEGENFVTVTCCVGVLLLLKLEADVQLMIPSYGYPPEPAECDEAVGQCPAEYQPTWPPYPSQNNE</sequence>
<proteinExistence type="predicted"/>
<dbReference type="AlphaFoldDB" id="B1I149"/>
<reference evidence="2 3" key="2">
    <citation type="journal article" date="2008" name="Science">
        <title>Environmental genomics reveals a single-species ecosystem deep within Earth.</title>
        <authorList>
            <person name="Chivian D."/>
            <person name="Brodie E.L."/>
            <person name="Alm E.J."/>
            <person name="Culley D.E."/>
            <person name="Dehal P.S."/>
            <person name="Desantis T.Z."/>
            <person name="Gihring T.M."/>
            <person name="Lapidus A."/>
            <person name="Lin L.H."/>
            <person name="Lowry S.R."/>
            <person name="Moser D.P."/>
            <person name="Richardson P.M."/>
            <person name="Southam G."/>
            <person name="Wanger G."/>
            <person name="Pratt L.M."/>
            <person name="Andersen G.L."/>
            <person name="Hazen T.C."/>
            <person name="Brockman F.J."/>
            <person name="Arkin A.P."/>
            <person name="Onstott T.C."/>
        </authorList>
    </citation>
    <scope>NUCLEOTIDE SEQUENCE [LARGE SCALE GENOMIC DNA]</scope>
    <source>
        <strain evidence="2 3">MP104C</strain>
    </source>
</reference>
<gene>
    <name evidence="2" type="ordered locus">Daud_0017</name>
</gene>
<feature type="region of interest" description="Disordered" evidence="1">
    <location>
        <begin position="1"/>
        <end position="21"/>
    </location>
</feature>
<accession>B1I149</accession>
<dbReference type="EMBL" id="CP000860">
    <property type="protein sequence ID" value="ACA58586.1"/>
    <property type="molecule type" value="Genomic_DNA"/>
</dbReference>
<dbReference type="eggNOG" id="ENOG503360U">
    <property type="taxonomic scope" value="Bacteria"/>
</dbReference>
<evidence type="ECO:0000313" key="3">
    <source>
        <dbReference type="Proteomes" id="UP000008544"/>
    </source>
</evidence>
<protein>
    <recommendedName>
        <fullName evidence="4">SipL SPOCS domain-containing protein</fullName>
    </recommendedName>
</protein>
<evidence type="ECO:0000313" key="2">
    <source>
        <dbReference type="EMBL" id="ACA58586.1"/>
    </source>
</evidence>
<dbReference type="HOGENOM" id="CLU_1174988_0_0_9"/>
<evidence type="ECO:0008006" key="4">
    <source>
        <dbReference type="Google" id="ProtNLM"/>
    </source>
</evidence>
<name>B1I149_DESAP</name>
<organism evidence="2 3">
    <name type="scientific">Desulforudis audaxviator (strain MP104C)</name>
    <dbReference type="NCBI Taxonomy" id="477974"/>
    <lineage>
        <taxon>Bacteria</taxon>
        <taxon>Bacillati</taxon>
        <taxon>Bacillota</taxon>
        <taxon>Clostridia</taxon>
        <taxon>Thermoanaerobacterales</taxon>
        <taxon>Candidatus Desulforudaceae</taxon>
        <taxon>Candidatus Desulforudis</taxon>
    </lineage>
</organism>
<dbReference type="OrthoDB" id="1951178at2"/>
<keyword evidence="3" id="KW-1185">Reference proteome</keyword>
<evidence type="ECO:0000256" key="1">
    <source>
        <dbReference type="SAM" id="MobiDB-lite"/>
    </source>
</evidence>
<reference evidence="3" key="1">
    <citation type="submission" date="2007-10" db="EMBL/GenBank/DDBJ databases">
        <title>Complete sequence of chromosome of Desulforudis audaxviator MP104C.</title>
        <authorList>
            <person name="Copeland A."/>
            <person name="Lucas S."/>
            <person name="Lapidus A."/>
            <person name="Barry K."/>
            <person name="Glavina del Rio T."/>
            <person name="Dalin E."/>
            <person name="Tice H."/>
            <person name="Bruce D."/>
            <person name="Pitluck S."/>
            <person name="Lowry S.R."/>
            <person name="Larimer F."/>
            <person name="Land M.L."/>
            <person name="Hauser L."/>
            <person name="Kyrpides N."/>
            <person name="Ivanova N.N."/>
            <person name="Richardson P."/>
        </authorList>
    </citation>
    <scope>NUCLEOTIDE SEQUENCE [LARGE SCALE GENOMIC DNA]</scope>
    <source>
        <strain evidence="3">MP104C</strain>
    </source>
</reference>
<dbReference type="KEGG" id="dau:Daud_0017"/>
<dbReference type="Proteomes" id="UP000008544">
    <property type="component" value="Chromosome"/>
</dbReference>